<gene>
    <name evidence="1" type="ORF">Pmgp_00239</name>
</gene>
<evidence type="ECO:0000313" key="1">
    <source>
        <dbReference type="EMBL" id="TEB13345.1"/>
    </source>
</evidence>
<proteinExistence type="predicted"/>
<protein>
    <recommendedName>
        <fullName evidence="3">Arc-like DNA binding domain-containing protein</fullName>
    </recommendedName>
</protein>
<dbReference type="AlphaFoldDB" id="A0A4Y7RWH7"/>
<accession>A0A4Y7RWH7</accession>
<reference evidence="1 2" key="1">
    <citation type="journal article" date="2018" name="Environ. Microbiol.">
        <title>Novel energy conservation strategies and behaviour of Pelotomaculum schinkii driving syntrophic propionate catabolism.</title>
        <authorList>
            <person name="Hidalgo-Ahumada C.A.P."/>
            <person name="Nobu M.K."/>
            <person name="Narihiro T."/>
            <person name="Tamaki H."/>
            <person name="Liu W.T."/>
            <person name="Kamagata Y."/>
            <person name="Stams A.J.M."/>
            <person name="Imachi H."/>
            <person name="Sousa D.Z."/>
        </authorList>
    </citation>
    <scope>NUCLEOTIDE SEQUENCE [LARGE SCALE GENOMIC DNA]</scope>
    <source>
        <strain evidence="1 2">MGP</strain>
    </source>
</reference>
<comment type="caution">
    <text evidence="1">The sequence shown here is derived from an EMBL/GenBank/DDBJ whole genome shotgun (WGS) entry which is preliminary data.</text>
</comment>
<evidence type="ECO:0008006" key="3">
    <source>
        <dbReference type="Google" id="ProtNLM"/>
    </source>
</evidence>
<keyword evidence="2" id="KW-1185">Reference proteome</keyword>
<sequence>MPNQYAPGTTSILIRLPKAWKKRLKSAAEKLNKNNPGAKYSATSIALSAIMARIEEIEKE</sequence>
<dbReference type="Proteomes" id="UP000297597">
    <property type="component" value="Unassembled WGS sequence"/>
</dbReference>
<name>A0A4Y7RWH7_9FIRM</name>
<evidence type="ECO:0000313" key="2">
    <source>
        <dbReference type="Proteomes" id="UP000297597"/>
    </source>
</evidence>
<dbReference type="OrthoDB" id="9948989at2"/>
<organism evidence="1 2">
    <name type="scientific">Pelotomaculum propionicicum</name>
    <dbReference type="NCBI Taxonomy" id="258475"/>
    <lineage>
        <taxon>Bacteria</taxon>
        <taxon>Bacillati</taxon>
        <taxon>Bacillota</taxon>
        <taxon>Clostridia</taxon>
        <taxon>Eubacteriales</taxon>
        <taxon>Desulfotomaculaceae</taxon>
        <taxon>Pelotomaculum</taxon>
    </lineage>
</organism>
<dbReference type="RefSeq" id="WP_134212142.1">
    <property type="nucleotide sequence ID" value="NZ_QFFZ01000002.1"/>
</dbReference>
<dbReference type="EMBL" id="QFFZ01000002">
    <property type="protein sequence ID" value="TEB13345.1"/>
    <property type="molecule type" value="Genomic_DNA"/>
</dbReference>